<dbReference type="Proteomes" id="UP001633002">
    <property type="component" value="Unassembled WGS sequence"/>
</dbReference>
<reference evidence="2 3" key="1">
    <citation type="submission" date="2024-09" db="EMBL/GenBank/DDBJ databases">
        <title>Chromosome-scale assembly of Riccia sorocarpa.</title>
        <authorList>
            <person name="Paukszto L."/>
        </authorList>
    </citation>
    <scope>NUCLEOTIDE SEQUENCE [LARGE SCALE GENOMIC DNA]</scope>
    <source>
        <strain evidence="2">LP-2024</strain>
        <tissue evidence="2">Aerial parts of the thallus</tissue>
    </source>
</reference>
<evidence type="ECO:0000313" key="2">
    <source>
        <dbReference type="EMBL" id="KAL3680580.1"/>
    </source>
</evidence>
<evidence type="ECO:0000256" key="1">
    <source>
        <dbReference type="SAM" id="MobiDB-lite"/>
    </source>
</evidence>
<accession>A0ABD3GMX6</accession>
<name>A0ABD3GMX6_9MARC</name>
<feature type="compositionally biased region" description="Basic and acidic residues" evidence="1">
    <location>
        <begin position="109"/>
        <end position="154"/>
    </location>
</feature>
<gene>
    <name evidence="2" type="ORF">R1sor_023536</name>
</gene>
<sequence>MSRPLDTSEFIQVASKNKHGGKKTGEGIDRSLRGGNDGGGSNARKWRRGRQRETPLSPCEPCNVSPKAKETLDQLGNTEALETDPEPTPAERTDVGNLTLEQLMAALKQSKEKTLQELKKSGTRSGKDELRQLLASKDGDHEQNPVKTAEETREPSPLAPGVRWAEVESGNEDEVERLNEEPAESENVSEADNEKEVVAVVEVGSASTEDGESTHTAAEGSREVMETEETIEDPTDTLAPNSEQVAERARRPLAEAKESTSERQHYKEKPAYLSDPETEGEQELSGMPVIFAASKNPRRQLTVGDSQRKTGSWRRSGARFNSGRDCPPNVEEDFSEEDGSSEGELNLMEEGLPDEPLGSLPGGSRKNKSKPPHIPEKVGDLEAKGLTRPAEFSDSTPDKGNLQKKRVPQDPKNSQKQLLFSQEIDAIWRERILELEALQQRVEALQEPIEQQPNLVIGEEAASVTSQPAPPNGGPEGATGQNSMEN</sequence>
<comment type="caution">
    <text evidence="2">The sequence shown here is derived from an EMBL/GenBank/DDBJ whole genome shotgun (WGS) entry which is preliminary data.</text>
</comment>
<dbReference type="EMBL" id="JBJQOH010000007">
    <property type="protein sequence ID" value="KAL3680580.1"/>
    <property type="molecule type" value="Genomic_DNA"/>
</dbReference>
<organism evidence="2 3">
    <name type="scientific">Riccia sorocarpa</name>
    <dbReference type="NCBI Taxonomy" id="122646"/>
    <lineage>
        <taxon>Eukaryota</taxon>
        <taxon>Viridiplantae</taxon>
        <taxon>Streptophyta</taxon>
        <taxon>Embryophyta</taxon>
        <taxon>Marchantiophyta</taxon>
        <taxon>Marchantiopsida</taxon>
        <taxon>Marchantiidae</taxon>
        <taxon>Marchantiales</taxon>
        <taxon>Ricciaceae</taxon>
        <taxon>Riccia</taxon>
    </lineage>
</organism>
<feature type="region of interest" description="Disordered" evidence="1">
    <location>
        <begin position="1"/>
        <end position="417"/>
    </location>
</feature>
<feature type="compositionally biased region" description="Acidic residues" evidence="1">
    <location>
        <begin position="226"/>
        <end position="235"/>
    </location>
</feature>
<feature type="region of interest" description="Disordered" evidence="1">
    <location>
        <begin position="459"/>
        <end position="486"/>
    </location>
</feature>
<keyword evidence="3" id="KW-1185">Reference proteome</keyword>
<feature type="compositionally biased region" description="Basic and acidic residues" evidence="1">
    <location>
        <begin position="245"/>
        <end position="270"/>
    </location>
</feature>
<feature type="compositionally biased region" description="Basic and acidic residues" evidence="1">
    <location>
        <begin position="23"/>
        <end position="32"/>
    </location>
</feature>
<feature type="compositionally biased region" description="Acidic residues" evidence="1">
    <location>
        <begin position="169"/>
        <end position="191"/>
    </location>
</feature>
<protein>
    <submittedName>
        <fullName evidence="2">Uncharacterized protein</fullName>
    </submittedName>
</protein>
<dbReference type="AlphaFoldDB" id="A0ABD3GMX6"/>
<feature type="compositionally biased region" description="Basic and acidic residues" evidence="1">
    <location>
        <begin position="373"/>
        <end position="385"/>
    </location>
</feature>
<feature type="compositionally biased region" description="Acidic residues" evidence="1">
    <location>
        <begin position="330"/>
        <end position="341"/>
    </location>
</feature>
<proteinExistence type="predicted"/>
<evidence type="ECO:0000313" key="3">
    <source>
        <dbReference type="Proteomes" id="UP001633002"/>
    </source>
</evidence>